<dbReference type="GO" id="GO:0005886">
    <property type="term" value="C:plasma membrane"/>
    <property type="evidence" value="ECO:0007669"/>
    <property type="project" value="TreeGrafter"/>
</dbReference>
<dbReference type="CDD" id="cd00075">
    <property type="entry name" value="HATPase"/>
    <property type="match status" value="1"/>
</dbReference>
<keyword evidence="8 11" id="KW-1133">Transmembrane helix</keyword>
<dbReference type="PROSITE" id="PS50109">
    <property type="entry name" value="HIS_KIN"/>
    <property type="match status" value="1"/>
</dbReference>
<sequence length="465" mass="51979">MTRKKDRTTYQEIRQSFIILFIFFALFTGAAVVTVVGVHLVHQSESQSIQLLRSLNRSFIDDKPDWNQWRKSSNINTENTYVRVTDQSGANRQSDVFYSKGAHTFLSSNPTPISKSLHLPFFPALTYSKHYGLFYYRSGERRGEHKKIKSEIWLSLNSIIKTLASVILVVLGTLFVGLILGWFVISLIAKRLTRSLQMLQRTAQSHSQSVVNVESLLPVPNSPVEVRELATSFNDLLSAIIENNKREKAFISNASHELRTPIAAIRGHISLVKRRGKDHPEIIDTSLHFIDDESAKMQALVNSLLALSRADKEVVQKTTFDLVAIVNETVEEQRVLLEQNIEVRGAKTASVNANQTNVLQILSTLFDNAGKYAGDDSTITVQITNTAHDTILSVENNGPSIPDEDKKHIFDRFYRGDHAHNSQITGNGLGLAIAAQLATLNGIQIKVADVVPHGVRFELVFKKIA</sequence>
<evidence type="ECO:0000256" key="9">
    <source>
        <dbReference type="ARBA" id="ARBA00023012"/>
    </source>
</evidence>
<dbReference type="SUPFAM" id="SSF55874">
    <property type="entry name" value="ATPase domain of HSP90 chaperone/DNA topoisomerase II/histidine kinase"/>
    <property type="match status" value="1"/>
</dbReference>
<comment type="caution">
    <text evidence="13">The sequence shown here is derived from an EMBL/GenBank/DDBJ whole genome shotgun (WGS) entry which is preliminary data.</text>
</comment>
<comment type="subcellular location">
    <subcellularLocation>
        <location evidence="2">Membrane</location>
    </subcellularLocation>
</comment>
<evidence type="ECO:0000259" key="12">
    <source>
        <dbReference type="PROSITE" id="PS50109"/>
    </source>
</evidence>
<dbReference type="KEGG" id="lpar:FAM21731_01642"/>
<gene>
    <name evidence="13" type="ORF">FAM23169_01581</name>
</gene>
<feature type="transmembrane region" description="Helical" evidence="11">
    <location>
        <begin position="20"/>
        <end position="41"/>
    </location>
</feature>
<dbReference type="Gene3D" id="3.30.565.10">
    <property type="entry name" value="Histidine kinase-like ATPase, C-terminal domain"/>
    <property type="match status" value="1"/>
</dbReference>
<dbReference type="EMBL" id="MSBD01000040">
    <property type="protein sequence ID" value="ORN27884.1"/>
    <property type="molecule type" value="Genomic_DNA"/>
</dbReference>
<dbReference type="EC" id="2.7.13.3" evidence="3"/>
<evidence type="ECO:0000256" key="1">
    <source>
        <dbReference type="ARBA" id="ARBA00000085"/>
    </source>
</evidence>
<evidence type="ECO:0000256" key="2">
    <source>
        <dbReference type="ARBA" id="ARBA00004370"/>
    </source>
</evidence>
<evidence type="ECO:0000313" key="13">
    <source>
        <dbReference type="EMBL" id="ORN27884.1"/>
    </source>
</evidence>
<protein>
    <recommendedName>
        <fullName evidence="3">histidine kinase</fullName>
        <ecNumber evidence="3">2.7.13.3</ecNumber>
    </recommendedName>
</protein>
<evidence type="ECO:0000256" key="11">
    <source>
        <dbReference type="SAM" id="Phobius"/>
    </source>
</evidence>
<organism evidence="13 14">
    <name type="scientific">Lentilactobacillus parabuchneri</name>
    <dbReference type="NCBI Taxonomy" id="152331"/>
    <lineage>
        <taxon>Bacteria</taxon>
        <taxon>Bacillati</taxon>
        <taxon>Bacillota</taxon>
        <taxon>Bacilli</taxon>
        <taxon>Lactobacillales</taxon>
        <taxon>Lactobacillaceae</taxon>
        <taxon>Lentilactobacillus</taxon>
    </lineage>
</organism>
<dbReference type="GeneID" id="69803370"/>
<dbReference type="InterPro" id="IPR050428">
    <property type="entry name" value="TCS_sensor_his_kinase"/>
</dbReference>
<keyword evidence="4" id="KW-0597">Phosphoprotein</keyword>
<dbReference type="InterPro" id="IPR036097">
    <property type="entry name" value="HisK_dim/P_sf"/>
</dbReference>
<evidence type="ECO:0000256" key="5">
    <source>
        <dbReference type="ARBA" id="ARBA00022679"/>
    </source>
</evidence>
<keyword evidence="10 11" id="KW-0472">Membrane</keyword>
<feature type="transmembrane region" description="Helical" evidence="11">
    <location>
        <begin position="163"/>
        <end position="189"/>
    </location>
</feature>
<dbReference type="PANTHER" id="PTHR45436">
    <property type="entry name" value="SENSOR HISTIDINE KINASE YKOH"/>
    <property type="match status" value="1"/>
</dbReference>
<dbReference type="RefSeq" id="WP_171031874.1">
    <property type="nucleotide sequence ID" value="NZ_CP018796.1"/>
</dbReference>
<evidence type="ECO:0000256" key="7">
    <source>
        <dbReference type="ARBA" id="ARBA00022777"/>
    </source>
</evidence>
<proteinExistence type="predicted"/>
<evidence type="ECO:0000256" key="6">
    <source>
        <dbReference type="ARBA" id="ARBA00022692"/>
    </source>
</evidence>
<keyword evidence="14" id="KW-1185">Reference proteome</keyword>
<evidence type="ECO:0000256" key="4">
    <source>
        <dbReference type="ARBA" id="ARBA00022553"/>
    </source>
</evidence>
<accession>A0A1X1FEA3</accession>
<reference evidence="13 14" key="1">
    <citation type="journal article" date="2017" name="Front. Microbiol.">
        <title>The Histidine Decarboxylase Gene Cluster of Lactobacillus parabuchneri Was Gained by Horizontal Gene Transfer and Is Mobile within the Species.</title>
        <authorList>
            <person name="Wuthrich D."/>
            <person name="Berthoud H."/>
            <person name="Wechsler D."/>
            <person name="Eugster E."/>
            <person name="Irmler S."/>
            <person name="Bruggmann R."/>
        </authorList>
    </citation>
    <scope>NUCLEOTIDE SEQUENCE [LARGE SCALE GENOMIC DNA]</scope>
    <source>
        <strain evidence="13 14">FAM23169</strain>
    </source>
</reference>
<dbReference type="PRINTS" id="PR00344">
    <property type="entry name" value="BCTRLSENSOR"/>
</dbReference>
<keyword evidence="7 13" id="KW-0418">Kinase</keyword>
<feature type="domain" description="Histidine kinase" evidence="12">
    <location>
        <begin position="253"/>
        <end position="465"/>
    </location>
</feature>
<dbReference type="InterPro" id="IPR005467">
    <property type="entry name" value="His_kinase_dom"/>
</dbReference>
<dbReference type="AlphaFoldDB" id="A0A1X1FEA3"/>
<evidence type="ECO:0000256" key="8">
    <source>
        <dbReference type="ARBA" id="ARBA00022989"/>
    </source>
</evidence>
<evidence type="ECO:0000256" key="3">
    <source>
        <dbReference type="ARBA" id="ARBA00012438"/>
    </source>
</evidence>
<dbReference type="STRING" id="152331.FAM21731_01642"/>
<dbReference type="InterPro" id="IPR004358">
    <property type="entry name" value="Sig_transdc_His_kin-like_C"/>
</dbReference>
<comment type="catalytic activity">
    <reaction evidence="1">
        <text>ATP + protein L-histidine = ADP + protein N-phospho-L-histidine.</text>
        <dbReference type="EC" id="2.7.13.3"/>
    </reaction>
</comment>
<dbReference type="SUPFAM" id="SSF47384">
    <property type="entry name" value="Homodimeric domain of signal transducing histidine kinase"/>
    <property type="match status" value="1"/>
</dbReference>
<dbReference type="InterPro" id="IPR036890">
    <property type="entry name" value="HATPase_C_sf"/>
</dbReference>
<dbReference type="FunFam" id="1.10.287.130:FF:000001">
    <property type="entry name" value="Two-component sensor histidine kinase"/>
    <property type="match status" value="1"/>
</dbReference>
<keyword evidence="5 13" id="KW-0808">Transferase</keyword>
<evidence type="ECO:0000313" key="14">
    <source>
        <dbReference type="Proteomes" id="UP000193009"/>
    </source>
</evidence>
<dbReference type="Gene3D" id="6.10.340.10">
    <property type="match status" value="1"/>
</dbReference>
<dbReference type="Proteomes" id="UP000193009">
    <property type="component" value="Unassembled WGS sequence"/>
</dbReference>
<dbReference type="SMART" id="SM00388">
    <property type="entry name" value="HisKA"/>
    <property type="match status" value="1"/>
</dbReference>
<keyword evidence="6 11" id="KW-0812">Transmembrane</keyword>
<dbReference type="CDD" id="cd00082">
    <property type="entry name" value="HisKA"/>
    <property type="match status" value="1"/>
</dbReference>
<dbReference type="GO" id="GO:0000155">
    <property type="term" value="F:phosphorelay sensor kinase activity"/>
    <property type="evidence" value="ECO:0007669"/>
    <property type="project" value="InterPro"/>
</dbReference>
<dbReference type="Pfam" id="PF00512">
    <property type="entry name" value="HisKA"/>
    <property type="match status" value="1"/>
</dbReference>
<keyword evidence="9" id="KW-0902">Two-component regulatory system</keyword>
<dbReference type="PANTHER" id="PTHR45436:SF5">
    <property type="entry name" value="SENSOR HISTIDINE KINASE TRCS"/>
    <property type="match status" value="1"/>
</dbReference>
<dbReference type="Gene3D" id="1.10.287.130">
    <property type="match status" value="1"/>
</dbReference>
<dbReference type="InterPro" id="IPR003661">
    <property type="entry name" value="HisK_dim/P_dom"/>
</dbReference>
<dbReference type="InterPro" id="IPR003594">
    <property type="entry name" value="HATPase_dom"/>
</dbReference>
<dbReference type="SMART" id="SM00387">
    <property type="entry name" value="HATPase_c"/>
    <property type="match status" value="1"/>
</dbReference>
<dbReference type="Pfam" id="PF02518">
    <property type="entry name" value="HATPase_c"/>
    <property type="match status" value="1"/>
</dbReference>
<evidence type="ECO:0000256" key="10">
    <source>
        <dbReference type="ARBA" id="ARBA00023136"/>
    </source>
</evidence>
<name>A0A1X1FEA3_9LACO</name>